<evidence type="ECO:0000256" key="5">
    <source>
        <dbReference type="ARBA" id="ARBA00022781"/>
    </source>
</evidence>
<evidence type="ECO:0000313" key="11">
    <source>
        <dbReference type="Proteomes" id="UP000078200"/>
    </source>
</evidence>
<dbReference type="GO" id="GO:0045259">
    <property type="term" value="C:proton-transporting ATP synthase complex"/>
    <property type="evidence" value="ECO:0007669"/>
    <property type="project" value="UniProtKB-KW"/>
</dbReference>
<dbReference type="GO" id="GO:0005743">
    <property type="term" value="C:mitochondrial inner membrane"/>
    <property type="evidence" value="ECO:0007669"/>
    <property type="project" value="UniProtKB-SubCell"/>
</dbReference>
<evidence type="ECO:0000313" key="10">
    <source>
        <dbReference type="EnsemblMetazoa" id="GAUT038657-PA"/>
    </source>
</evidence>
<dbReference type="Pfam" id="PF05873">
    <property type="entry name" value="Mt_ATP-synt_D"/>
    <property type="match status" value="1"/>
</dbReference>
<dbReference type="InterPro" id="IPR008689">
    <property type="entry name" value="ATP_synth_F0_dsu_mt"/>
</dbReference>
<protein>
    <submittedName>
        <fullName evidence="10">Uncharacterized protein</fullName>
    </submittedName>
</protein>
<accession>A0A1A9VIM2</accession>
<dbReference type="Proteomes" id="UP000078200">
    <property type="component" value="Unassembled WGS sequence"/>
</dbReference>
<dbReference type="VEuPathDB" id="VectorBase:GAUT038657"/>
<evidence type="ECO:0000256" key="1">
    <source>
        <dbReference type="ARBA" id="ARBA00004273"/>
    </source>
</evidence>
<evidence type="ECO:0000256" key="4">
    <source>
        <dbReference type="ARBA" id="ARBA00022547"/>
    </source>
</evidence>
<dbReference type="GO" id="GO:0015078">
    <property type="term" value="F:proton transmembrane transporter activity"/>
    <property type="evidence" value="ECO:0007669"/>
    <property type="project" value="InterPro"/>
</dbReference>
<dbReference type="EnsemblMetazoa" id="GAUT038657-RA">
    <property type="protein sequence ID" value="GAUT038657-PA"/>
    <property type="gene ID" value="GAUT038657"/>
</dbReference>
<keyword evidence="8" id="KW-0496">Mitochondrion</keyword>
<keyword evidence="3" id="KW-0813">Transport</keyword>
<sequence>MISRFGYIMDVYYVNNFPPISEQDFLPSRVPEIFPQSCSITATEEATALRRLATSSWSDHWSVLADHLPPNQKAPASTLPSKPNRMHAYVSLCPAPKQYTKINCAHDKNLIPGPDLIDNFQRSYEALKVPYPLDNAIPI</sequence>
<comment type="similarity">
    <text evidence="2">Belongs to the ATPase d subunit family.</text>
</comment>
<keyword evidence="7" id="KW-0406">Ion transport</keyword>
<comment type="subcellular location">
    <subcellularLocation>
        <location evidence="1">Mitochondrion inner membrane</location>
    </subcellularLocation>
</comment>
<reference evidence="10" key="1">
    <citation type="submission" date="2020-05" db="UniProtKB">
        <authorList>
            <consortium name="EnsemblMetazoa"/>
        </authorList>
    </citation>
    <scope>IDENTIFICATION</scope>
    <source>
        <strain evidence="10">TTRI</strain>
    </source>
</reference>
<evidence type="ECO:0000256" key="9">
    <source>
        <dbReference type="ARBA" id="ARBA00023136"/>
    </source>
</evidence>
<organism evidence="10 11">
    <name type="scientific">Glossina austeni</name>
    <name type="common">Savannah tsetse fly</name>
    <dbReference type="NCBI Taxonomy" id="7395"/>
    <lineage>
        <taxon>Eukaryota</taxon>
        <taxon>Metazoa</taxon>
        <taxon>Ecdysozoa</taxon>
        <taxon>Arthropoda</taxon>
        <taxon>Hexapoda</taxon>
        <taxon>Insecta</taxon>
        <taxon>Pterygota</taxon>
        <taxon>Neoptera</taxon>
        <taxon>Endopterygota</taxon>
        <taxon>Diptera</taxon>
        <taxon>Brachycera</taxon>
        <taxon>Muscomorpha</taxon>
        <taxon>Hippoboscoidea</taxon>
        <taxon>Glossinidae</taxon>
        <taxon>Glossina</taxon>
    </lineage>
</organism>
<keyword evidence="9" id="KW-0472">Membrane</keyword>
<keyword evidence="4" id="KW-0138">CF(0)</keyword>
<evidence type="ECO:0000256" key="2">
    <source>
        <dbReference type="ARBA" id="ARBA00006842"/>
    </source>
</evidence>
<dbReference type="SUPFAM" id="SSF161065">
    <property type="entry name" value="ATP synthase D chain-like"/>
    <property type="match status" value="1"/>
</dbReference>
<dbReference type="InterPro" id="IPR036228">
    <property type="entry name" value="ATP_synth_F0_dsu_sf_mt"/>
</dbReference>
<name>A0A1A9VIM2_GLOAU</name>
<evidence type="ECO:0000256" key="7">
    <source>
        <dbReference type="ARBA" id="ARBA00023065"/>
    </source>
</evidence>
<dbReference type="Gene3D" id="6.10.280.70">
    <property type="match status" value="1"/>
</dbReference>
<keyword evidence="11" id="KW-1185">Reference proteome</keyword>
<dbReference type="AlphaFoldDB" id="A0A1A9VIM2"/>
<dbReference type="GO" id="GO:0015986">
    <property type="term" value="P:proton motive force-driven ATP synthesis"/>
    <property type="evidence" value="ECO:0007669"/>
    <property type="project" value="InterPro"/>
</dbReference>
<keyword evidence="5" id="KW-0375">Hydrogen ion transport</keyword>
<dbReference type="STRING" id="7395.A0A1A9VIM2"/>
<evidence type="ECO:0000256" key="6">
    <source>
        <dbReference type="ARBA" id="ARBA00022792"/>
    </source>
</evidence>
<proteinExistence type="inferred from homology"/>
<evidence type="ECO:0000256" key="3">
    <source>
        <dbReference type="ARBA" id="ARBA00022448"/>
    </source>
</evidence>
<keyword evidence="6" id="KW-0999">Mitochondrion inner membrane</keyword>
<evidence type="ECO:0000256" key="8">
    <source>
        <dbReference type="ARBA" id="ARBA00023128"/>
    </source>
</evidence>